<comment type="function">
    <text evidence="9">Catalyzes the transfer of a geranyl-geranyl moiety from geranyl-geranyl pyrophosphate to cysteines occuring in specific C-terminal amino acid sequences.</text>
</comment>
<dbReference type="AlphaFoldDB" id="A0A9P0E5Y8"/>
<evidence type="ECO:0000256" key="8">
    <source>
        <dbReference type="ARBA" id="ARBA00047658"/>
    </source>
</evidence>
<dbReference type="GO" id="GO:0004663">
    <property type="term" value="F:Rab geranylgeranyltransferase activity"/>
    <property type="evidence" value="ECO:0007669"/>
    <property type="project" value="UniProtKB-UniRule"/>
</dbReference>
<dbReference type="PANTHER" id="PTHR11129">
    <property type="entry name" value="PROTEIN FARNESYLTRANSFERASE ALPHA SUBUNIT/RAB GERANYLGERANYL TRANSFERASE ALPHA SUBUNIT"/>
    <property type="match status" value="1"/>
</dbReference>
<evidence type="ECO:0000256" key="10">
    <source>
        <dbReference type="SAM" id="MobiDB-lite"/>
    </source>
</evidence>
<reference evidence="11" key="1">
    <citation type="submission" date="2022-01" db="EMBL/GenBank/DDBJ databases">
        <authorList>
            <person name="King R."/>
        </authorList>
    </citation>
    <scope>NUCLEOTIDE SEQUENCE</scope>
</reference>
<evidence type="ECO:0000313" key="11">
    <source>
        <dbReference type="EMBL" id="CAH1389014.1"/>
    </source>
</evidence>
<dbReference type="GO" id="GO:0005968">
    <property type="term" value="C:Rab-protein geranylgeranyltransferase complex"/>
    <property type="evidence" value="ECO:0007669"/>
    <property type="project" value="TreeGrafter"/>
</dbReference>
<dbReference type="FunFam" id="1.25.40.120:FF:000035">
    <property type="entry name" value="Geranylgeranyl transferase type-2 subunit alpha"/>
    <property type="match status" value="1"/>
</dbReference>
<evidence type="ECO:0000256" key="9">
    <source>
        <dbReference type="RuleBase" id="RU367120"/>
    </source>
</evidence>
<dbReference type="InterPro" id="IPR002088">
    <property type="entry name" value="Prenyl_trans_a"/>
</dbReference>
<dbReference type="PROSITE" id="PS51147">
    <property type="entry name" value="PFTA"/>
    <property type="match status" value="5"/>
</dbReference>
<dbReference type="Gene3D" id="3.80.10.10">
    <property type="entry name" value="Ribonuclease Inhibitor"/>
    <property type="match status" value="1"/>
</dbReference>
<evidence type="ECO:0000256" key="2">
    <source>
        <dbReference type="ARBA" id="ARBA00012656"/>
    </source>
</evidence>
<evidence type="ECO:0000256" key="1">
    <source>
        <dbReference type="ARBA" id="ARBA00006734"/>
    </source>
</evidence>
<keyword evidence="12" id="KW-1185">Reference proteome</keyword>
<dbReference type="GO" id="GO:0097354">
    <property type="term" value="P:prenylation"/>
    <property type="evidence" value="ECO:0007669"/>
    <property type="project" value="UniProtKB-UniRule"/>
</dbReference>
<accession>A0A9P0E5Y8</accession>
<evidence type="ECO:0000256" key="7">
    <source>
        <dbReference type="ARBA" id="ARBA00031267"/>
    </source>
</evidence>
<comment type="similarity">
    <text evidence="1 9">Belongs to the protein prenyltransferase subunit alpha family.</text>
</comment>
<dbReference type="EMBL" id="OV725077">
    <property type="protein sequence ID" value="CAH1389014.1"/>
    <property type="molecule type" value="Genomic_DNA"/>
</dbReference>
<sequence length="527" mass="61046">MHGKAKVNTTLEEKEKKKKERDLKMKAYRLSMNKIFHKRKNGEYDEEAMELISDVLVSNPDIYTLWNIRKEILLTFKDKSHDDLACILSNEMHLTEICLRENPKSYAAWYHRLWLLDNMPYPDLEKELFLCTKYLKLDERNFHCWDYRRAVVARLQVAPSEELDYTTVKIEENFSNYSSWHYRSKLLPSVFPDPSGLRPVDEPSHLKELELVQAACFTDPSDSSSWFYLRWLLGRPTTNLGAVQAFLTNGKIVCVFSRCVCLPQPWIPYEKSRIIWTRPLHDEESEDEISFTIEYGQGLVENITIDRGKVWSVRPAFDPTVSPALMSVLCSTLDSSNQLLDLEPESKWTLLTSIVLMQAIDKKLYKSKILERLDLLIKYDQCRKNYYNDIRSKFIMEEALEELDMASEEVILSRLSLTSLHHTHYLAFASVIDLSNNNLKRSLQLLSVLINCKELILDANALETLEGFPALPSLKKLSLCGNNLASSETIIPFLKNNRMLQELNLEGNKLSPSQVESIKKELGLCEK</sequence>
<evidence type="ECO:0000256" key="5">
    <source>
        <dbReference type="ARBA" id="ARBA00022679"/>
    </source>
</evidence>
<protein>
    <recommendedName>
        <fullName evidence="3 9">Geranylgeranyl transferase type-2 subunit alpha</fullName>
        <ecNumber evidence="2 9">2.5.1.60</ecNumber>
    </recommendedName>
    <alternativeName>
        <fullName evidence="7 9">Geranylgeranyl transferase type II subunit alpha</fullName>
    </alternativeName>
</protein>
<comment type="catalytic activity">
    <reaction evidence="8 9">
        <text>geranylgeranyl diphosphate + L-cysteinyl-[protein] = S-geranylgeranyl-L-cysteinyl-[protein] + diphosphate</text>
        <dbReference type="Rhea" id="RHEA:21240"/>
        <dbReference type="Rhea" id="RHEA-COMP:10131"/>
        <dbReference type="Rhea" id="RHEA-COMP:11537"/>
        <dbReference type="ChEBI" id="CHEBI:29950"/>
        <dbReference type="ChEBI" id="CHEBI:33019"/>
        <dbReference type="ChEBI" id="CHEBI:57533"/>
        <dbReference type="ChEBI" id="CHEBI:86021"/>
        <dbReference type="EC" id="2.5.1.60"/>
    </reaction>
</comment>
<dbReference type="SUPFAM" id="SSF52058">
    <property type="entry name" value="L domain-like"/>
    <property type="match status" value="1"/>
</dbReference>
<feature type="compositionally biased region" description="Basic and acidic residues" evidence="10">
    <location>
        <begin position="11"/>
        <end position="20"/>
    </location>
</feature>
<evidence type="ECO:0000256" key="3">
    <source>
        <dbReference type="ARBA" id="ARBA00014772"/>
    </source>
</evidence>
<dbReference type="SUPFAM" id="SSF48439">
    <property type="entry name" value="Protein prenylyltransferase"/>
    <property type="match status" value="1"/>
</dbReference>
<organism evidence="11 12">
    <name type="scientific">Nezara viridula</name>
    <name type="common">Southern green stink bug</name>
    <name type="synonym">Cimex viridulus</name>
    <dbReference type="NCBI Taxonomy" id="85310"/>
    <lineage>
        <taxon>Eukaryota</taxon>
        <taxon>Metazoa</taxon>
        <taxon>Ecdysozoa</taxon>
        <taxon>Arthropoda</taxon>
        <taxon>Hexapoda</taxon>
        <taxon>Insecta</taxon>
        <taxon>Pterygota</taxon>
        <taxon>Neoptera</taxon>
        <taxon>Paraneoptera</taxon>
        <taxon>Hemiptera</taxon>
        <taxon>Heteroptera</taxon>
        <taxon>Panheteroptera</taxon>
        <taxon>Pentatomomorpha</taxon>
        <taxon>Pentatomoidea</taxon>
        <taxon>Pentatomidae</taxon>
        <taxon>Pentatominae</taxon>
        <taxon>Nezara</taxon>
    </lineage>
</organism>
<gene>
    <name evidence="11" type="ORF">NEZAVI_LOCUS492</name>
</gene>
<evidence type="ECO:0000313" key="12">
    <source>
        <dbReference type="Proteomes" id="UP001152798"/>
    </source>
</evidence>
<keyword evidence="5 9" id="KW-0808">Transferase</keyword>
<feature type="region of interest" description="Disordered" evidence="10">
    <location>
        <begin position="1"/>
        <end position="20"/>
    </location>
</feature>
<dbReference type="PANTHER" id="PTHR11129:SF2">
    <property type="entry name" value="GERANYLGERANYL TRANSFERASE TYPE-2 SUBUNIT ALPHA"/>
    <property type="match status" value="1"/>
</dbReference>
<dbReference type="Proteomes" id="UP001152798">
    <property type="component" value="Chromosome 1"/>
</dbReference>
<dbReference type="Gene3D" id="1.25.40.120">
    <property type="entry name" value="Protein prenylyltransferase"/>
    <property type="match status" value="1"/>
</dbReference>
<keyword evidence="6" id="KW-0677">Repeat</keyword>
<dbReference type="OrthoDB" id="1658at2759"/>
<proteinExistence type="inferred from homology"/>
<dbReference type="InterPro" id="IPR032675">
    <property type="entry name" value="LRR_dom_sf"/>
</dbReference>
<evidence type="ECO:0000256" key="4">
    <source>
        <dbReference type="ARBA" id="ARBA00022602"/>
    </source>
</evidence>
<name>A0A9P0E5Y8_NEZVI</name>
<keyword evidence="4 9" id="KW-0637">Prenyltransferase</keyword>
<dbReference type="Gene3D" id="2.60.40.1130">
    <property type="entry name" value="Rab geranylgeranyltransferase alpha-subunit, insert domain"/>
    <property type="match status" value="1"/>
</dbReference>
<dbReference type="Pfam" id="PF01239">
    <property type="entry name" value="PPTA"/>
    <property type="match status" value="5"/>
</dbReference>
<dbReference type="EC" id="2.5.1.60" evidence="2 9"/>
<evidence type="ECO:0000256" key="6">
    <source>
        <dbReference type="ARBA" id="ARBA00022737"/>
    </source>
</evidence>